<dbReference type="OrthoDB" id="9816482at2"/>
<organism evidence="2 3">
    <name type="scientific">Empedobacter tilapiae</name>
    <dbReference type="NCBI Taxonomy" id="2491114"/>
    <lineage>
        <taxon>Bacteria</taxon>
        <taxon>Pseudomonadati</taxon>
        <taxon>Bacteroidota</taxon>
        <taxon>Flavobacteriia</taxon>
        <taxon>Flavobacteriales</taxon>
        <taxon>Weeksellaceae</taxon>
        <taxon>Empedobacter</taxon>
    </lineage>
</organism>
<comment type="caution">
    <text evidence="2">The sequence shown here is derived from an EMBL/GenBank/DDBJ whole genome shotgun (WGS) entry which is preliminary data.</text>
</comment>
<dbReference type="Pfam" id="PF02518">
    <property type="entry name" value="HATPase_c"/>
    <property type="match status" value="1"/>
</dbReference>
<dbReference type="PANTHER" id="PTHR43065">
    <property type="entry name" value="SENSOR HISTIDINE KINASE"/>
    <property type="match status" value="1"/>
</dbReference>
<dbReference type="InterPro" id="IPR036890">
    <property type="entry name" value="HATPase_C_sf"/>
</dbReference>
<dbReference type="EMBL" id="SRPE01000010">
    <property type="protein sequence ID" value="TGN24376.1"/>
    <property type="molecule type" value="Genomic_DNA"/>
</dbReference>
<gene>
    <name evidence="2" type="ORF">E4J94_14140</name>
</gene>
<sequence>MTNSTEKIPFKISARAGKLLGRENFSNPEGAITELVKNSYDADAENCFVFFDIPIIEKEDENKEIYLVPDKENSIIYIIDNGDGMERDIVEEYWMQIGTGNKEQFYLSDKERVKTGAKGIGRFALDRLGFETEMWTLSKKNKNNDGIYWNMDWAQFDDFNKSISEIEADITPVKIDIKNKINEVLGTSFDFSEIKDIDFEHGTILKICNLKDEWFPAEINSVFSSLEALIPPKELNIPFKVYFKHLQNLSQYGDVKTAFFNDFDYKVTAKYFAEKLSVEFTIERNELDLQVLKRKYGHLFQNLSQPFNLESIEKKTFTYTKSIAKLLNWEMNQLRREFLIELGDFQFTYNYIKFTNSKKEGYPYKSIVSRERRATLERFGGIKIYRDSFRVRPYGDPKNDWLGLGFRAGKSPAGAGQRIGDWRVNNESLAGIITISRNDNPLLVDKSDRGGLQENDAFELFKNIIIACIHEFEVDRSRVLNPIYIFNKQEEEKRKNEEIQKKAHELALRIIEDSKSNNTSNEEEQQEAYEEFFKESVRGIIDDKKEEENQEIVQVRSLASLGLIVSSFSHELKEVSNNASEIVELEKNVLNLIPNEMKLLPSSINDSTEFGDVVDIFALLKEDKEKIKHWIDYTLTAIRKDKRTRTKLNFGNFFIQLQDTWKRIFKRKDINFIISDRTIDTNYSFRAFEMDMTTIFSNLINNSIDSFEDKNSVDERNILIELSIVNNRIEIIFSDNGKGLDKTFDNKEEIFLAFTTSKRDRVGNEVGTGLGMYLVKSVIDDNNGNIEILEPEQGFAVKITFSIN</sequence>
<dbReference type="InterPro" id="IPR003594">
    <property type="entry name" value="HATPase_dom"/>
</dbReference>
<name>A0A4Z1B1X1_9FLAO</name>
<keyword evidence="3" id="KW-1185">Reference proteome</keyword>
<accession>A0A4Z1B1X1</accession>
<proteinExistence type="predicted"/>
<feature type="domain" description="Histidine kinase" evidence="1">
    <location>
        <begin position="692"/>
        <end position="804"/>
    </location>
</feature>
<dbReference type="SMART" id="SM00387">
    <property type="entry name" value="HATPase_c"/>
    <property type="match status" value="1"/>
</dbReference>
<dbReference type="InterPro" id="IPR005467">
    <property type="entry name" value="His_kinase_dom"/>
</dbReference>
<dbReference type="Proteomes" id="UP000297998">
    <property type="component" value="Unassembled WGS sequence"/>
</dbReference>
<protein>
    <submittedName>
        <fullName evidence="2">GHKL domain-containing protein</fullName>
    </submittedName>
</protein>
<dbReference type="Pfam" id="PF13589">
    <property type="entry name" value="HATPase_c_3"/>
    <property type="match status" value="1"/>
</dbReference>
<evidence type="ECO:0000313" key="3">
    <source>
        <dbReference type="Proteomes" id="UP000297998"/>
    </source>
</evidence>
<reference evidence="2 3" key="1">
    <citation type="submission" date="2019-03" db="EMBL/GenBank/DDBJ databases">
        <title>Empedobacter tilapiae sp. nov., isolated from an intestine of Nile tilapia Oreochromis niloticus.</title>
        <authorList>
            <person name="Kim Y.-O."/>
            <person name="Yoon J.-H."/>
        </authorList>
    </citation>
    <scope>NUCLEOTIDE SEQUENCE [LARGE SCALE GENOMIC DNA]</scope>
    <source>
        <strain evidence="2 3">MRS2</strain>
    </source>
</reference>
<dbReference type="AlphaFoldDB" id="A0A4Z1B1X1"/>
<evidence type="ECO:0000313" key="2">
    <source>
        <dbReference type="EMBL" id="TGN24376.1"/>
    </source>
</evidence>
<dbReference type="SUPFAM" id="SSF55874">
    <property type="entry name" value="ATPase domain of HSP90 chaperone/DNA topoisomerase II/histidine kinase"/>
    <property type="match status" value="2"/>
</dbReference>
<evidence type="ECO:0000259" key="1">
    <source>
        <dbReference type="PROSITE" id="PS50109"/>
    </source>
</evidence>
<dbReference type="RefSeq" id="WP_135836436.1">
    <property type="nucleotide sequence ID" value="NZ_SRPE01000010.1"/>
</dbReference>
<dbReference type="PROSITE" id="PS50109">
    <property type="entry name" value="HIS_KIN"/>
    <property type="match status" value="1"/>
</dbReference>
<dbReference type="Gene3D" id="3.30.565.10">
    <property type="entry name" value="Histidine kinase-like ATPase, C-terminal domain"/>
    <property type="match status" value="2"/>
</dbReference>